<organism evidence="6 7">
    <name type="scientific">Acetobacter musti</name>
    <dbReference type="NCBI Taxonomy" id="864732"/>
    <lineage>
        <taxon>Bacteria</taxon>
        <taxon>Pseudomonadati</taxon>
        <taxon>Pseudomonadota</taxon>
        <taxon>Alphaproteobacteria</taxon>
        <taxon>Acetobacterales</taxon>
        <taxon>Acetobacteraceae</taxon>
        <taxon>Acetobacter</taxon>
    </lineage>
</organism>
<dbReference type="Gene3D" id="1.10.287.950">
    <property type="entry name" value="Methyl-accepting chemotaxis protein"/>
    <property type="match status" value="1"/>
</dbReference>
<dbReference type="CDD" id="cd01068">
    <property type="entry name" value="globin_sensor"/>
    <property type="match status" value="1"/>
</dbReference>
<gene>
    <name evidence="6" type="ORF">GOB93_06535</name>
</gene>
<accession>A0ABX0JQC4</accession>
<dbReference type="SUPFAM" id="SSF58104">
    <property type="entry name" value="Methyl-accepting chemotaxis protein (MCP) signaling domain"/>
    <property type="match status" value="1"/>
</dbReference>
<dbReference type="Gene3D" id="1.10.490.10">
    <property type="entry name" value="Globins"/>
    <property type="match status" value="1"/>
</dbReference>
<keyword evidence="1" id="KW-0145">Chemotaxis</keyword>
<dbReference type="SUPFAM" id="SSF46458">
    <property type="entry name" value="Globin-like"/>
    <property type="match status" value="1"/>
</dbReference>
<comment type="caution">
    <text evidence="6">The sequence shown here is derived from an EMBL/GenBank/DDBJ whole genome shotgun (WGS) entry which is preliminary data.</text>
</comment>
<feature type="domain" description="Methyl-accepting transducer" evidence="5">
    <location>
        <begin position="245"/>
        <end position="474"/>
    </location>
</feature>
<feature type="compositionally biased region" description="Basic and acidic residues" evidence="4">
    <location>
        <begin position="504"/>
        <end position="516"/>
    </location>
</feature>
<dbReference type="InterPro" id="IPR004089">
    <property type="entry name" value="MCPsignal_dom"/>
</dbReference>
<feature type="compositionally biased region" description="Polar residues" evidence="4">
    <location>
        <begin position="462"/>
        <end position="489"/>
    </location>
</feature>
<dbReference type="Pfam" id="PF11563">
    <property type="entry name" value="Protoglobin"/>
    <property type="match status" value="1"/>
</dbReference>
<proteinExistence type="inferred from homology"/>
<evidence type="ECO:0000256" key="4">
    <source>
        <dbReference type="SAM" id="MobiDB-lite"/>
    </source>
</evidence>
<evidence type="ECO:0000313" key="7">
    <source>
        <dbReference type="Proteomes" id="UP000635278"/>
    </source>
</evidence>
<dbReference type="InterPro" id="IPR004090">
    <property type="entry name" value="Chemotax_Me-accpt_rcpt"/>
</dbReference>
<dbReference type="Pfam" id="PF00015">
    <property type="entry name" value="MCPsignal"/>
    <property type="match status" value="1"/>
</dbReference>
<dbReference type="PANTHER" id="PTHR43531:SF11">
    <property type="entry name" value="METHYL-ACCEPTING CHEMOTAXIS PROTEIN 3"/>
    <property type="match status" value="1"/>
</dbReference>
<dbReference type="EMBL" id="WOTB01000006">
    <property type="protein sequence ID" value="NHN84303.1"/>
    <property type="molecule type" value="Genomic_DNA"/>
</dbReference>
<dbReference type="PANTHER" id="PTHR43531">
    <property type="entry name" value="PROTEIN ICFG"/>
    <property type="match status" value="1"/>
</dbReference>
<sequence>MKNSEAFDIEGRVRFLDIGPKQLDILQSTSDDIARSLPKALDDFYARIEKNPELSHFFSNRAQADHARSEQVKHWHAIVTERFQEHYLRRVAKIGSTHARIGLSPRWYIAGNSLLIEAIVGDLIRKCWPEERKARAGWLFGPQQTGEMSCDDLVTRVGLLIKATMLDMELAVTSALDTAERQRQAEAREQEAALDMLANALEQVAEGDLSIRVDAQLGEKSPRLATAFETLISGLTAITRSVRENAERVETDARTINRESQNIASGMAAQVSDLESVSDTIGNIAEATRMIAGQTAEVNGSVAECEVEAGQGEKIVMDVTDAIGRISDSSGEISQIVGLINELSLQTNLLALNAGVEAARAGDAGKGFAVVAQEVRNLAVRSAEATKRIRALIDRGAREVESGVELANAAGVAITNIRTSIRAVGERAEQIAQGSDVQASRVDEISQRVARLEDETRRNADAVNQTAQKGQGMESSSLNLTRLVSNFRTDPSPPSSADDPPDAWQHRAESVLHDSDAELSAVR</sequence>
<protein>
    <submittedName>
        <fullName evidence="6">Globin-coupled sensor protein</fullName>
    </submittedName>
</protein>
<keyword evidence="3" id="KW-0807">Transducer</keyword>
<dbReference type="InterPro" id="IPR051310">
    <property type="entry name" value="MCP_chemotaxis"/>
</dbReference>
<feature type="region of interest" description="Disordered" evidence="4">
    <location>
        <begin position="456"/>
        <end position="523"/>
    </location>
</feature>
<dbReference type="Proteomes" id="UP000635278">
    <property type="component" value="Unassembled WGS sequence"/>
</dbReference>
<dbReference type="PRINTS" id="PR00260">
    <property type="entry name" value="CHEMTRNSDUCR"/>
</dbReference>
<evidence type="ECO:0000313" key="6">
    <source>
        <dbReference type="EMBL" id="NHN84303.1"/>
    </source>
</evidence>
<dbReference type="InterPro" id="IPR012292">
    <property type="entry name" value="Globin/Proto"/>
</dbReference>
<dbReference type="PROSITE" id="PS50111">
    <property type="entry name" value="CHEMOTAXIS_TRANSDUC_2"/>
    <property type="match status" value="1"/>
</dbReference>
<dbReference type="RefSeq" id="WP_173582692.1">
    <property type="nucleotide sequence ID" value="NZ_WOTB01000006.1"/>
</dbReference>
<evidence type="ECO:0000256" key="2">
    <source>
        <dbReference type="ARBA" id="ARBA00029447"/>
    </source>
</evidence>
<dbReference type="InterPro" id="IPR009050">
    <property type="entry name" value="Globin-like_sf"/>
</dbReference>
<evidence type="ECO:0000259" key="5">
    <source>
        <dbReference type="PROSITE" id="PS50111"/>
    </source>
</evidence>
<evidence type="ECO:0000256" key="3">
    <source>
        <dbReference type="PROSITE-ProRule" id="PRU00284"/>
    </source>
</evidence>
<dbReference type="InterPro" id="IPR039379">
    <property type="entry name" value="Protoglobin_sensor_dom"/>
</dbReference>
<keyword evidence="7" id="KW-1185">Reference proteome</keyword>
<comment type="similarity">
    <text evidence="2">Belongs to the methyl-accepting chemotaxis (MCP) protein family.</text>
</comment>
<reference evidence="6 7" key="1">
    <citation type="journal article" date="2020" name="Int. J. Syst. Evol. Microbiol.">
        <title>Novel acetic acid bacteria from cider fermentations: Acetobacter conturbans sp. nov. and Acetobacter fallax sp. nov.</title>
        <authorList>
            <person name="Sombolestani A.S."/>
            <person name="Cleenwerck I."/>
            <person name="Cnockaert M."/>
            <person name="Borremans W."/>
            <person name="Wieme A.D."/>
            <person name="De Vuyst L."/>
            <person name="Vandamme P."/>
        </authorList>
    </citation>
    <scope>NUCLEOTIDE SEQUENCE [LARGE SCALE GENOMIC DNA]</scope>
    <source>
        <strain evidence="6 7">LMG 30640</strain>
    </source>
</reference>
<dbReference type="SMART" id="SM00283">
    <property type="entry name" value="MA"/>
    <property type="match status" value="1"/>
</dbReference>
<evidence type="ECO:0000256" key="1">
    <source>
        <dbReference type="ARBA" id="ARBA00022500"/>
    </source>
</evidence>
<name>A0ABX0JQC4_9PROT</name>
<dbReference type="InterPro" id="IPR044398">
    <property type="entry name" value="Globin-sensor_dom"/>
</dbReference>